<evidence type="ECO:0000313" key="2">
    <source>
        <dbReference type="EMBL" id="KYR00195.1"/>
    </source>
</evidence>
<feature type="region of interest" description="Disordered" evidence="1">
    <location>
        <begin position="605"/>
        <end position="640"/>
    </location>
</feature>
<dbReference type="PANTHER" id="PTHR13412:SF0">
    <property type="entry name" value="T-CELL IMMUNOMODULATORY PROTEIN"/>
    <property type="match status" value="1"/>
</dbReference>
<dbReference type="SUPFAM" id="SSF69318">
    <property type="entry name" value="Integrin alpha N-terminal domain"/>
    <property type="match status" value="1"/>
</dbReference>
<dbReference type="Proteomes" id="UP000076078">
    <property type="component" value="Unassembled WGS sequence"/>
</dbReference>
<reference evidence="2 3" key="1">
    <citation type="submission" date="2015-12" db="EMBL/GenBank/DDBJ databases">
        <title>Dictyostelia acquired genes for synthesis and detection of signals that induce cell-type specialization by lateral gene transfer from prokaryotes.</title>
        <authorList>
            <person name="Gloeckner G."/>
            <person name="Schaap P."/>
        </authorList>
    </citation>
    <scope>NUCLEOTIDE SEQUENCE [LARGE SCALE GENOMIC DNA]</scope>
    <source>
        <strain evidence="2 3">TK</strain>
    </source>
</reference>
<accession>A0A152A272</accession>
<dbReference type="PANTHER" id="PTHR13412">
    <property type="entry name" value="T-CELL IMMUNOMODULATORY PROTEIN HOMOLOG"/>
    <property type="match status" value="1"/>
</dbReference>
<keyword evidence="3" id="KW-1185">Reference proteome</keyword>
<evidence type="ECO:0000256" key="1">
    <source>
        <dbReference type="SAM" id="MobiDB-lite"/>
    </source>
</evidence>
<dbReference type="InterPro" id="IPR028994">
    <property type="entry name" value="Integrin_alpha_N"/>
</dbReference>
<dbReference type="EMBL" id="LODT01000016">
    <property type="protein sequence ID" value="KYR00195.1"/>
    <property type="molecule type" value="Genomic_DNA"/>
</dbReference>
<dbReference type="AlphaFoldDB" id="A0A152A272"/>
<name>A0A152A272_TIELA</name>
<evidence type="ECO:0000313" key="3">
    <source>
        <dbReference type="Proteomes" id="UP000076078"/>
    </source>
</evidence>
<dbReference type="InterPro" id="IPR024881">
    <property type="entry name" value="Tip"/>
</dbReference>
<proteinExistence type="predicted"/>
<dbReference type="InParanoid" id="A0A152A272"/>
<gene>
    <name evidence="2" type="ORF">DLAC_03353</name>
</gene>
<comment type="caution">
    <text evidence="2">The sequence shown here is derived from an EMBL/GenBank/DDBJ whole genome shotgun (WGS) entry which is preliminary data.</text>
</comment>
<dbReference type="Gene3D" id="2.130.10.130">
    <property type="entry name" value="Integrin alpha, N-terminal"/>
    <property type="match status" value="3"/>
</dbReference>
<protein>
    <submittedName>
        <fullName evidence="2">Tenascin X</fullName>
    </submittedName>
</protein>
<sequence>MLKYSIILIYFLFYFYNAFPSQVNILSTSDKFFSIQSPGIFIASSGKCDINNDGKQDFMVCEHLNNNCWMIFGDNTQFSNDKIDLNSIALGHGGFVINNTFSNTRPLCGDFNGDGIDDILLSERREPVGNVLGFFGHSGEFFKSYNTAQYHVNRYVGVGIAGKDYTDQALGARLALCDMNGDGVKDIIMGTDMGRYGNVFNKGNEEILVLYGLHNGSTYNLNGLGTREKDFIYNNLNGYFLSTKSYNLNCGDINNDGYSDLYFHDGESHRILFGKASSFRVDPYPRENLRYQGVDGLTLVTNNQERTKSELTTAFGDFNGDGLVDFVISQDGVKDGGVYLLYGRQTKIWEPIVNLDSLDSTKVVKFYHPYFNKMCSSILLSDINNDELDDIQCYSSDLTMVWSVYGTKSPYPSKVPILETISDKCKGFMMTKAPDSKLANFDFNNDGAMDLILVSDKNFIGFYGERDTQSSLNIIKKNYSGKAPVSMKIYFLKDNIIPISNEHCNKEMYVNVKVIGLSSILKGDKLDFDTPPGMSPIDNIIINRISDTEIQLKPVTPSKAFLADLVGIYFKSSRSNYVVHIEITNYLFKDAITLHIGGQGVTRKPISGIKPSQDNAQKRYRLSHEPINEDDINSDEISNI</sequence>
<organism evidence="2 3">
    <name type="scientific">Tieghemostelium lacteum</name>
    <name type="common">Slime mold</name>
    <name type="synonym">Dictyostelium lacteum</name>
    <dbReference type="NCBI Taxonomy" id="361077"/>
    <lineage>
        <taxon>Eukaryota</taxon>
        <taxon>Amoebozoa</taxon>
        <taxon>Evosea</taxon>
        <taxon>Eumycetozoa</taxon>
        <taxon>Dictyostelia</taxon>
        <taxon>Dictyosteliales</taxon>
        <taxon>Raperosteliaceae</taxon>
        <taxon>Tieghemostelium</taxon>
    </lineage>
</organism>
<dbReference type="OrthoDB" id="21139at2759"/>